<evidence type="ECO:0000313" key="1">
    <source>
        <dbReference type="EMBL" id="MCR9016955.1"/>
    </source>
</evidence>
<dbReference type="AlphaFoldDB" id="A0A9X2T3Y5"/>
<dbReference type="Proteomes" id="UP001142175">
    <property type="component" value="Unassembled WGS sequence"/>
</dbReference>
<reference evidence="1" key="1">
    <citation type="submission" date="2022-08" db="EMBL/GenBank/DDBJ databases">
        <authorList>
            <person name="Zhang D."/>
        </authorList>
    </citation>
    <scope>NUCLEOTIDE SEQUENCE</scope>
    <source>
        <strain evidence="1">XJ19-11</strain>
    </source>
</reference>
<protein>
    <submittedName>
        <fullName evidence="1">DUF5034 domain-containing protein</fullName>
    </submittedName>
</protein>
<dbReference type="PROSITE" id="PS51257">
    <property type="entry name" value="PROKAR_LIPOPROTEIN"/>
    <property type="match status" value="1"/>
</dbReference>
<dbReference type="RefSeq" id="WP_258424800.1">
    <property type="nucleotide sequence ID" value="NZ_JANSUY010000021.1"/>
</dbReference>
<organism evidence="1 2">
    <name type="scientific">Aquiflexum gelatinilyticum</name>
    <dbReference type="NCBI Taxonomy" id="2961943"/>
    <lineage>
        <taxon>Bacteria</taxon>
        <taxon>Pseudomonadati</taxon>
        <taxon>Bacteroidota</taxon>
        <taxon>Cytophagia</taxon>
        <taxon>Cytophagales</taxon>
        <taxon>Cyclobacteriaceae</taxon>
        <taxon>Aquiflexum</taxon>
    </lineage>
</organism>
<accession>A0A9X2T3Y5</accession>
<dbReference type="Pfam" id="PF16437">
    <property type="entry name" value="DUF5034"/>
    <property type="match status" value="1"/>
</dbReference>
<dbReference type="InterPro" id="IPR032215">
    <property type="entry name" value="DUF5034"/>
</dbReference>
<proteinExistence type="predicted"/>
<evidence type="ECO:0000313" key="2">
    <source>
        <dbReference type="Proteomes" id="UP001142175"/>
    </source>
</evidence>
<dbReference type="EMBL" id="JANSUY010000021">
    <property type="protein sequence ID" value="MCR9016955.1"/>
    <property type="molecule type" value="Genomic_DNA"/>
</dbReference>
<keyword evidence="2" id="KW-1185">Reference proteome</keyword>
<gene>
    <name evidence="1" type="ORF">NU887_18120</name>
</gene>
<name>A0A9X2T3Y5_9BACT</name>
<sequence>MFRNSFINTLGVGLSLLLFTSCETTCKDTLFELEELSMVPRTIDGAGNSIWYNDDALPIDRLIVNIRMVKPVQVLFNPSPECPLVYKNSNPVTSFQLVSNEDFNDAYPAGSDLFEVVSFSDLTKAYTKEEFVDNFVNESNFGTFYFTFTESPEVSEMHSLKIIARFQDGSTKQSSIIPVLLTP</sequence>
<comment type="caution">
    <text evidence="1">The sequence shown here is derived from an EMBL/GenBank/DDBJ whole genome shotgun (WGS) entry which is preliminary data.</text>
</comment>